<dbReference type="EMBL" id="MK814760">
    <property type="protein sequence ID" value="QGT55144.1"/>
    <property type="molecule type" value="Genomic_DNA"/>
</dbReference>
<proteinExistence type="predicted"/>
<keyword evidence="3" id="KW-1185">Reference proteome</keyword>
<feature type="compositionally biased region" description="Basic residues" evidence="1">
    <location>
        <begin position="1"/>
        <end position="18"/>
    </location>
</feature>
<gene>
    <name evidence="2" type="primary">183</name>
    <name evidence="2" type="ORF">SEA_FORZA_183</name>
</gene>
<name>A0A650EYL3_9CAUD</name>
<dbReference type="KEGG" id="vg:77924548"/>
<organism evidence="2 3">
    <name type="scientific">Gordonia phage Forza</name>
    <dbReference type="NCBI Taxonomy" id="2571247"/>
    <lineage>
        <taxon>Viruses</taxon>
        <taxon>Duplodnaviria</taxon>
        <taxon>Heunggongvirae</taxon>
        <taxon>Uroviricota</taxon>
        <taxon>Caudoviricetes</taxon>
        <taxon>Forzavirus</taxon>
        <taxon>Forzavirus forza</taxon>
    </lineage>
</organism>
<evidence type="ECO:0000313" key="3">
    <source>
        <dbReference type="Proteomes" id="UP000423482"/>
    </source>
</evidence>
<evidence type="ECO:0000256" key="1">
    <source>
        <dbReference type="SAM" id="MobiDB-lite"/>
    </source>
</evidence>
<protein>
    <submittedName>
        <fullName evidence="2">Uncharacterized protein</fullName>
    </submittedName>
</protein>
<evidence type="ECO:0000313" key="2">
    <source>
        <dbReference type="EMBL" id="QGT55144.1"/>
    </source>
</evidence>
<reference evidence="2 3" key="1">
    <citation type="submission" date="2019-04" db="EMBL/GenBank/DDBJ databases">
        <authorList>
            <person name="Pope W.H."/>
            <person name="Garlena R.A."/>
            <person name="Russell D.A."/>
            <person name="Jacobs-Sera D."/>
            <person name="Hatfull G.F."/>
        </authorList>
    </citation>
    <scope>NUCLEOTIDE SEQUENCE [LARGE SCALE GENOMIC DNA]</scope>
</reference>
<accession>A0A650EYL3</accession>
<sequence length="92" mass="11340">MPRRTRKKEWHRGPRKRRFTEFPLSEQEPCPRPDKYKYVNQEDAEQFINMLYTHRAQRYGTHYLPNRSYACRCGWWHVTSHEYKPKGEHDGS</sequence>
<feature type="region of interest" description="Disordered" evidence="1">
    <location>
        <begin position="1"/>
        <end position="34"/>
    </location>
</feature>
<dbReference type="RefSeq" id="YP_010649031.1">
    <property type="nucleotide sequence ID" value="NC_070763.1"/>
</dbReference>
<dbReference type="Proteomes" id="UP000423482">
    <property type="component" value="Segment"/>
</dbReference>
<dbReference type="GeneID" id="77924548"/>